<dbReference type="PANTHER" id="PTHR43298">
    <property type="entry name" value="MULTIDRUG RESISTANCE PROTEIN NORM-RELATED"/>
    <property type="match status" value="1"/>
</dbReference>
<evidence type="ECO:0000256" key="1">
    <source>
        <dbReference type="ARBA" id="ARBA00003408"/>
    </source>
</evidence>
<keyword evidence="8" id="KW-1185">Reference proteome</keyword>
<feature type="transmembrane region" description="Helical" evidence="6">
    <location>
        <begin position="87"/>
        <end position="110"/>
    </location>
</feature>
<sequence>MEHTRFTVRNFAGLSSVILGLSMVTVGFGALDLAMVAPKGLDSVAAVGQADVLVSGIYAFFIGAVDVFASRVAIAEGEGSTARRLPVVALALLGLLVPCQVIGSLLAAGVEPVLSFFGQDPSLVPQVGDYVGVRTSAVIPVILYIVISESLKICGLKNLSVATLCCGFVVNAALNWLFLYTGLSGWFSSPAGAVAWSTVVTQTLMALAGAVLLGRQLRARRTPFRKPERAEVAAEFRSMARTAPGIGARHLNDYAGTIVPLLFIGTMGVRVTAAAMVATKIYTLFCRVPQACFAGVFVFYGYALGQDGTDLAALARKVRRYAAVPTAVAAVVTVAALPWLVSAFAGPGLDRGLAVTLSLAYLVYLPAYFFEQLHGELLTVHQSGRLLFAASTVLTYALAIPTAWFSVFVAHSAFLAIASKGLSTAALALVFWHGLRRRTGQTVRSESVSEVQIA</sequence>
<evidence type="ECO:0000256" key="6">
    <source>
        <dbReference type="SAM" id="Phobius"/>
    </source>
</evidence>
<comment type="caution">
    <text evidence="7">The sequence shown here is derived from an EMBL/GenBank/DDBJ whole genome shotgun (WGS) entry which is preliminary data.</text>
</comment>
<dbReference type="Pfam" id="PF01554">
    <property type="entry name" value="MatE"/>
    <property type="match status" value="1"/>
</dbReference>
<protein>
    <recommendedName>
        <fullName evidence="3">Probable multidrug resistance protein NorM</fullName>
    </recommendedName>
    <alternativeName>
        <fullName evidence="5">Multidrug-efflux transporter</fullName>
    </alternativeName>
</protein>
<keyword evidence="6" id="KW-1133">Transmembrane helix</keyword>
<dbReference type="RefSeq" id="WP_253803664.1">
    <property type="nucleotide sequence ID" value="NZ_BAAAUB010000017.1"/>
</dbReference>
<name>A0ABT1J9B1_9ACTN</name>
<feature type="transmembrane region" description="Helical" evidence="6">
    <location>
        <begin position="130"/>
        <end position="147"/>
    </location>
</feature>
<feature type="transmembrane region" description="Helical" evidence="6">
    <location>
        <begin position="254"/>
        <end position="275"/>
    </location>
</feature>
<comment type="similarity">
    <text evidence="2">Belongs to the multi antimicrobial extrusion (MATE) (TC 2.A.66.1) family.</text>
</comment>
<feature type="transmembrane region" description="Helical" evidence="6">
    <location>
        <begin position="193"/>
        <end position="213"/>
    </location>
</feature>
<evidence type="ECO:0000313" key="8">
    <source>
        <dbReference type="Proteomes" id="UP001206483"/>
    </source>
</evidence>
<feature type="transmembrane region" description="Helical" evidence="6">
    <location>
        <begin position="281"/>
        <end position="300"/>
    </location>
</feature>
<feature type="transmembrane region" description="Helical" evidence="6">
    <location>
        <begin position="413"/>
        <end position="435"/>
    </location>
</feature>
<dbReference type="InterPro" id="IPR002528">
    <property type="entry name" value="MATE_fam"/>
</dbReference>
<reference evidence="7 8" key="1">
    <citation type="submission" date="2022-06" db="EMBL/GenBank/DDBJ databases">
        <title>Sequencing the genomes of 1000 actinobacteria strains.</title>
        <authorList>
            <person name="Klenk H.-P."/>
        </authorList>
    </citation>
    <scope>NUCLEOTIDE SEQUENCE [LARGE SCALE GENOMIC DNA]</scope>
    <source>
        <strain evidence="7 8">DSM 41656</strain>
    </source>
</reference>
<feature type="transmembrane region" description="Helical" evidence="6">
    <location>
        <begin position="386"/>
        <end position="407"/>
    </location>
</feature>
<keyword evidence="6" id="KW-0812">Transmembrane</keyword>
<dbReference type="EMBL" id="JAMZDX010000007">
    <property type="protein sequence ID" value="MCP2313621.1"/>
    <property type="molecule type" value="Genomic_DNA"/>
</dbReference>
<evidence type="ECO:0000256" key="3">
    <source>
        <dbReference type="ARBA" id="ARBA00020268"/>
    </source>
</evidence>
<keyword evidence="4" id="KW-0813">Transport</keyword>
<dbReference type="PANTHER" id="PTHR43298:SF2">
    <property type="entry name" value="FMN_FAD EXPORTER YEEO-RELATED"/>
    <property type="match status" value="1"/>
</dbReference>
<comment type="function">
    <text evidence="1">Multidrug efflux pump.</text>
</comment>
<dbReference type="Proteomes" id="UP001206483">
    <property type="component" value="Unassembled WGS sequence"/>
</dbReference>
<gene>
    <name evidence="7" type="ORF">FHR36_006820</name>
</gene>
<feature type="transmembrane region" description="Helical" evidence="6">
    <location>
        <begin position="12"/>
        <end position="37"/>
    </location>
</feature>
<accession>A0ABT1J9B1</accession>
<proteinExistence type="inferred from homology"/>
<organism evidence="7 8">
    <name type="scientific">Kitasatospora paracochleata</name>
    <dbReference type="NCBI Taxonomy" id="58354"/>
    <lineage>
        <taxon>Bacteria</taxon>
        <taxon>Bacillati</taxon>
        <taxon>Actinomycetota</taxon>
        <taxon>Actinomycetes</taxon>
        <taxon>Kitasatosporales</taxon>
        <taxon>Streptomycetaceae</taxon>
        <taxon>Kitasatospora</taxon>
    </lineage>
</organism>
<feature type="transmembrane region" description="Helical" evidence="6">
    <location>
        <begin position="57"/>
        <end position="75"/>
    </location>
</feature>
<keyword evidence="6" id="KW-0472">Membrane</keyword>
<feature type="transmembrane region" description="Helical" evidence="6">
    <location>
        <begin position="321"/>
        <end position="341"/>
    </location>
</feature>
<feature type="transmembrane region" description="Helical" evidence="6">
    <location>
        <begin position="353"/>
        <end position="370"/>
    </location>
</feature>
<evidence type="ECO:0000256" key="2">
    <source>
        <dbReference type="ARBA" id="ARBA00010199"/>
    </source>
</evidence>
<evidence type="ECO:0000313" key="7">
    <source>
        <dbReference type="EMBL" id="MCP2313621.1"/>
    </source>
</evidence>
<evidence type="ECO:0000256" key="5">
    <source>
        <dbReference type="ARBA" id="ARBA00031636"/>
    </source>
</evidence>
<evidence type="ECO:0000256" key="4">
    <source>
        <dbReference type="ARBA" id="ARBA00022448"/>
    </source>
</evidence>
<dbReference type="InterPro" id="IPR050222">
    <property type="entry name" value="MATE_MdtK"/>
</dbReference>
<feature type="transmembrane region" description="Helical" evidence="6">
    <location>
        <begin position="159"/>
        <end position="181"/>
    </location>
</feature>